<dbReference type="EMBL" id="CM044701">
    <property type="protein sequence ID" value="KAI5683052.1"/>
    <property type="molecule type" value="Genomic_DNA"/>
</dbReference>
<dbReference type="Proteomes" id="UP001060085">
    <property type="component" value="Linkage Group LG01"/>
</dbReference>
<sequence length="159" mass="18053">MVSLVSLYLSNNNLSGAILQSMEKQYLKYLDVSRGPFLNFTGDSFAFNEAFCGEKRLHVPPFSSGSFNKRKVPKVVVIVLIGIAAFVVAMILGFKIKGKYCRYHGIMGHYERISYNELVLATDEYHEKNFDGRIVVVKVFNVQFERSSQSFDIECMVLS</sequence>
<evidence type="ECO:0000313" key="2">
    <source>
        <dbReference type="Proteomes" id="UP001060085"/>
    </source>
</evidence>
<name>A0ACC0CDX8_CATRO</name>
<accession>A0ACC0CDX8</accession>
<keyword evidence="2" id="KW-1185">Reference proteome</keyword>
<reference evidence="2" key="1">
    <citation type="journal article" date="2023" name="Nat. Plants">
        <title>Single-cell RNA sequencing provides a high-resolution roadmap for understanding the multicellular compartmentation of specialized metabolism.</title>
        <authorList>
            <person name="Sun S."/>
            <person name="Shen X."/>
            <person name="Li Y."/>
            <person name="Li Y."/>
            <person name="Wang S."/>
            <person name="Li R."/>
            <person name="Zhang H."/>
            <person name="Shen G."/>
            <person name="Guo B."/>
            <person name="Wei J."/>
            <person name="Xu J."/>
            <person name="St-Pierre B."/>
            <person name="Chen S."/>
            <person name="Sun C."/>
        </authorList>
    </citation>
    <scope>NUCLEOTIDE SEQUENCE [LARGE SCALE GENOMIC DNA]</scope>
</reference>
<proteinExistence type="predicted"/>
<gene>
    <name evidence="1" type="ORF">M9H77_04280</name>
</gene>
<evidence type="ECO:0000313" key="1">
    <source>
        <dbReference type="EMBL" id="KAI5683052.1"/>
    </source>
</evidence>
<comment type="caution">
    <text evidence="1">The sequence shown here is derived from an EMBL/GenBank/DDBJ whole genome shotgun (WGS) entry which is preliminary data.</text>
</comment>
<organism evidence="1 2">
    <name type="scientific">Catharanthus roseus</name>
    <name type="common">Madagascar periwinkle</name>
    <name type="synonym">Vinca rosea</name>
    <dbReference type="NCBI Taxonomy" id="4058"/>
    <lineage>
        <taxon>Eukaryota</taxon>
        <taxon>Viridiplantae</taxon>
        <taxon>Streptophyta</taxon>
        <taxon>Embryophyta</taxon>
        <taxon>Tracheophyta</taxon>
        <taxon>Spermatophyta</taxon>
        <taxon>Magnoliopsida</taxon>
        <taxon>eudicotyledons</taxon>
        <taxon>Gunneridae</taxon>
        <taxon>Pentapetalae</taxon>
        <taxon>asterids</taxon>
        <taxon>lamiids</taxon>
        <taxon>Gentianales</taxon>
        <taxon>Apocynaceae</taxon>
        <taxon>Rauvolfioideae</taxon>
        <taxon>Vinceae</taxon>
        <taxon>Catharanthinae</taxon>
        <taxon>Catharanthus</taxon>
    </lineage>
</organism>
<protein>
    <submittedName>
        <fullName evidence="1">Uncharacterized protein</fullName>
    </submittedName>
</protein>